<dbReference type="Proteomes" id="UP000245086">
    <property type="component" value="Unassembled WGS sequence"/>
</dbReference>
<proteinExistence type="predicted"/>
<evidence type="ECO:0000313" key="2">
    <source>
        <dbReference type="Proteomes" id="UP000245086"/>
    </source>
</evidence>
<evidence type="ECO:0000313" key="1">
    <source>
        <dbReference type="EMBL" id="GBF57538.1"/>
    </source>
</evidence>
<comment type="caution">
    <text evidence="1">The sequence shown here is derived from an EMBL/GenBank/DDBJ whole genome shotgun (WGS) entry which is preliminary data.</text>
</comment>
<protein>
    <submittedName>
        <fullName evidence="1">Uncharacterized protein</fullName>
    </submittedName>
</protein>
<organism evidence="1 2">
    <name type="scientific">Candidatus Phycosocius bacilliformis</name>
    <dbReference type="NCBI Taxonomy" id="1445552"/>
    <lineage>
        <taxon>Bacteria</taxon>
        <taxon>Pseudomonadati</taxon>
        <taxon>Pseudomonadota</taxon>
        <taxon>Alphaproteobacteria</taxon>
        <taxon>Caulobacterales</taxon>
        <taxon>Caulobacterales incertae sedis</taxon>
        <taxon>Candidatus Phycosocius</taxon>
    </lineage>
</organism>
<dbReference type="AlphaFoldDB" id="A0A2P2E909"/>
<dbReference type="OrthoDB" id="7629758at2"/>
<dbReference type="RefSeq" id="WP_108984420.1">
    <property type="nucleotide sequence ID" value="NZ_BFBR01000003.1"/>
</dbReference>
<accession>A0A2P2E909</accession>
<reference evidence="1 2" key="1">
    <citation type="journal article" date="2018" name="Genome Announc.">
        <title>Draft Genome Sequence of "Candidatus Phycosocius bacilliformis," an Alphaproteobacterial Ectosymbiont of the Hydrocarbon-Producing Green Alga Botryococcus braunii.</title>
        <authorList>
            <person name="Tanabe Y."/>
            <person name="Yamaguchi H."/>
            <person name="Watanabe M.M."/>
        </authorList>
    </citation>
    <scope>NUCLEOTIDE SEQUENCE [LARGE SCALE GENOMIC DNA]</scope>
    <source>
        <strain evidence="1 2">BOTRYCO-2</strain>
    </source>
</reference>
<sequence length="128" mass="13574">MLFLFNDRVLRLTGNADFVINSGIPATAVARYTLADSILATQTAVMEVPNLAVESPLKAAALAWLIASRSDANAVLFIAPPKCRKPQEVGFRLATVALTTLGSLMALQEAGKLNSGIINNSVWQSFAA</sequence>
<keyword evidence="2" id="KW-1185">Reference proteome</keyword>
<dbReference type="EMBL" id="BFBR01000003">
    <property type="protein sequence ID" value="GBF57538.1"/>
    <property type="molecule type" value="Genomic_DNA"/>
</dbReference>
<name>A0A2P2E909_9PROT</name>
<gene>
    <name evidence="1" type="ORF">PbB2_01205</name>
</gene>